<dbReference type="Proteomes" id="UP000004679">
    <property type="component" value="Unassembled WGS sequence"/>
</dbReference>
<dbReference type="AlphaFoldDB" id="C0N2I4"/>
<dbReference type="EMBL" id="GG657895">
    <property type="protein sequence ID" value="EEF80225.1"/>
    <property type="molecule type" value="Genomic_DNA"/>
</dbReference>
<evidence type="ECO:0000313" key="13">
    <source>
        <dbReference type="Proteomes" id="UP000004679"/>
    </source>
</evidence>
<proteinExistence type="predicted"/>
<protein>
    <submittedName>
        <fullName evidence="12">Uncharacterized protein</fullName>
    </submittedName>
</protein>
<dbReference type="EMBL" id="GG657893">
    <property type="protein sequence ID" value="EEF80361.1"/>
    <property type="molecule type" value="Genomic_DNA"/>
</dbReference>
<dbReference type="EMBL" id="GG657900">
    <property type="protein sequence ID" value="EEF79030.1"/>
    <property type="molecule type" value="Genomic_DNA"/>
</dbReference>
<sequence>MRVGFVAAYGRLWYSMHWSLGIAPTTGHCTLPDINLPSMSACSRSVLPGYLLLMTWLITVGEGKPSFCLRTAATLACDVFSHSVLSTCFQSLICCHPFLSECGYKFLHDEQRHLLGLQPRSGLDYLWYQAHSRQRHHR</sequence>
<reference evidence="12" key="1">
    <citation type="submission" date="2008-01" db="EMBL/GenBank/DDBJ databases">
        <authorList>
            <person name="Schaefer H."/>
            <person name="Ferriera S."/>
            <person name="Johnson J."/>
            <person name="Kravitz S."/>
            <person name="Beeson K."/>
            <person name="Sutton G."/>
            <person name="Rogers Y.-H."/>
            <person name="Friedman R."/>
            <person name="Frazier M."/>
            <person name="Venter J.C."/>
        </authorList>
    </citation>
    <scope>NUCLEOTIDE SEQUENCE</scope>
    <source>
        <strain evidence="12">DMS010</strain>
    </source>
</reference>
<dbReference type="EMBL" id="GG657907">
    <property type="protein sequence ID" value="EEF78448.1"/>
    <property type="molecule type" value="Genomic_DNA"/>
</dbReference>
<reference evidence="12 13" key="2">
    <citation type="journal article" date="2011" name="J. Bacteriol.">
        <title>Draft genome sequence of the chemolithoheterotrophic, halophilic methylotroph Methylophaga thiooxydans DMS010.</title>
        <authorList>
            <person name="Boden R."/>
            <person name="Ferriera S."/>
            <person name="Johnson J."/>
            <person name="Kelly D.P."/>
            <person name="Murrell J.C."/>
            <person name="Schafer H."/>
        </authorList>
    </citation>
    <scope>NUCLEOTIDE SEQUENCE [LARGE SCALE GENOMIC DNA]</scope>
    <source>
        <strain evidence="12 13">DMS010</strain>
    </source>
</reference>
<dbReference type="HOGENOM" id="CLU_1852903_0_0_6"/>
<dbReference type="EMBL" id="GG657904">
    <property type="protein sequence ID" value="EEF78783.1"/>
    <property type="molecule type" value="Genomic_DNA"/>
</dbReference>
<dbReference type="EMBL" id="GG657898">
    <property type="protein sequence ID" value="EEF79696.1"/>
    <property type="molecule type" value="Genomic_DNA"/>
</dbReference>
<keyword evidence="13" id="KW-1185">Reference proteome</keyword>
<evidence type="ECO:0000313" key="9">
    <source>
        <dbReference type="EMBL" id="EEF80361.1"/>
    </source>
</evidence>
<evidence type="ECO:0000313" key="10">
    <source>
        <dbReference type="EMBL" id="EEF80577.1"/>
    </source>
</evidence>
<evidence type="ECO:0000313" key="11">
    <source>
        <dbReference type="EMBL" id="EEF80849.1"/>
    </source>
</evidence>
<dbReference type="EMBL" id="GG657888">
    <property type="protein sequence ID" value="EEF80849.1"/>
    <property type="molecule type" value="Genomic_DNA"/>
</dbReference>
<name>C0N2I4_9GAMM</name>
<dbReference type="EMBL" id="GG657884">
    <property type="protein sequence ID" value="EEF81057.1"/>
    <property type="molecule type" value="Genomic_DNA"/>
</dbReference>
<evidence type="ECO:0000313" key="3">
    <source>
        <dbReference type="EMBL" id="EEF78967.1"/>
    </source>
</evidence>
<evidence type="ECO:0000313" key="4">
    <source>
        <dbReference type="EMBL" id="EEF79030.1"/>
    </source>
</evidence>
<organism evidence="12 13">
    <name type="scientific">Methylophaga thiooxydans DMS010</name>
    <dbReference type="NCBI Taxonomy" id="637616"/>
    <lineage>
        <taxon>Bacteria</taxon>
        <taxon>Pseudomonadati</taxon>
        <taxon>Pseudomonadota</taxon>
        <taxon>Gammaproteobacteria</taxon>
        <taxon>Thiotrichales</taxon>
        <taxon>Piscirickettsiaceae</taxon>
        <taxon>Methylophaga</taxon>
    </lineage>
</organism>
<gene>
    <name evidence="7" type="ORF">MDMS009_1104</name>
    <name evidence="8" type="ORF">MDMS009_1121</name>
    <name evidence="6" type="ORF">MDMS009_1301</name>
    <name evidence="5" type="ORF">MDMS009_1634</name>
    <name evidence="4" type="ORF">MDMS009_2290</name>
    <name evidence="3" type="ORF">MDMS009_2484</name>
    <name evidence="2" type="ORF">MDMS009_2527</name>
    <name evidence="1" type="ORF">MDMS009_2992</name>
    <name evidence="12" type="ORF">MDMS009_377</name>
    <name evidence="11" type="ORF">MDMS009_576</name>
    <name evidence="10" type="ORF">MDMS009_902</name>
    <name evidence="9" type="ORF">MDMS009_974</name>
</gene>
<evidence type="ECO:0000313" key="2">
    <source>
        <dbReference type="EMBL" id="EEF78783.1"/>
    </source>
</evidence>
<dbReference type="EMBL" id="GG657895">
    <property type="protein sequence ID" value="EEF80208.1"/>
    <property type="molecule type" value="Genomic_DNA"/>
</dbReference>
<evidence type="ECO:0000313" key="7">
    <source>
        <dbReference type="EMBL" id="EEF80208.1"/>
    </source>
</evidence>
<evidence type="ECO:0000313" key="12">
    <source>
        <dbReference type="EMBL" id="EEF81057.1"/>
    </source>
</evidence>
<evidence type="ECO:0000313" key="6">
    <source>
        <dbReference type="EMBL" id="EEF80144.1"/>
    </source>
</evidence>
<accession>C0N2I4</accession>
<dbReference type="EMBL" id="GG657896">
    <property type="protein sequence ID" value="EEF80144.1"/>
    <property type="molecule type" value="Genomic_DNA"/>
</dbReference>
<dbReference type="EMBL" id="GG657892">
    <property type="protein sequence ID" value="EEF80577.1"/>
    <property type="molecule type" value="Genomic_DNA"/>
</dbReference>
<evidence type="ECO:0000313" key="5">
    <source>
        <dbReference type="EMBL" id="EEF79696.1"/>
    </source>
</evidence>
<evidence type="ECO:0000313" key="1">
    <source>
        <dbReference type="EMBL" id="EEF78448.1"/>
    </source>
</evidence>
<evidence type="ECO:0000313" key="8">
    <source>
        <dbReference type="EMBL" id="EEF80225.1"/>
    </source>
</evidence>
<dbReference type="EMBL" id="GG657903">
    <property type="protein sequence ID" value="EEF78967.1"/>
    <property type="molecule type" value="Genomic_DNA"/>
</dbReference>